<proteinExistence type="predicted"/>
<sequence length="84" mass="9856">MDRFDPSKPPSKSKFPDKTFALVKFQIFYYTPYEEQVQNSDNQNAIGDLTPTTKERTTCIWMAKKLMALSQKELHMQHQLLMAQ</sequence>
<name>A0A9P0TUY5_PIEBR</name>
<protein>
    <submittedName>
        <fullName evidence="2">Uncharacterized protein</fullName>
    </submittedName>
</protein>
<reference evidence="2" key="1">
    <citation type="submission" date="2022-05" db="EMBL/GenBank/DDBJ databases">
        <authorList>
            <person name="Okamura Y."/>
        </authorList>
    </citation>
    <scope>NUCLEOTIDE SEQUENCE</scope>
</reference>
<dbReference type="EMBL" id="CALOZG010000087">
    <property type="protein sequence ID" value="CAH4038887.1"/>
    <property type="molecule type" value="Genomic_DNA"/>
</dbReference>
<comment type="caution">
    <text evidence="2">The sequence shown here is derived from an EMBL/GenBank/DDBJ whole genome shotgun (WGS) entry which is preliminary data.</text>
</comment>
<keyword evidence="3" id="KW-1185">Reference proteome</keyword>
<evidence type="ECO:0000313" key="2">
    <source>
        <dbReference type="EMBL" id="CAH4038887.1"/>
    </source>
</evidence>
<evidence type="ECO:0000313" key="3">
    <source>
        <dbReference type="Proteomes" id="UP001152562"/>
    </source>
</evidence>
<organism evidence="2 3">
    <name type="scientific">Pieris brassicae</name>
    <name type="common">White butterfly</name>
    <name type="synonym">Large white butterfly</name>
    <dbReference type="NCBI Taxonomy" id="7116"/>
    <lineage>
        <taxon>Eukaryota</taxon>
        <taxon>Metazoa</taxon>
        <taxon>Ecdysozoa</taxon>
        <taxon>Arthropoda</taxon>
        <taxon>Hexapoda</taxon>
        <taxon>Insecta</taxon>
        <taxon>Pterygota</taxon>
        <taxon>Neoptera</taxon>
        <taxon>Endopterygota</taxon>
        <taxon>Lepidoptera</taxon>
        <taxon>Glossata</taxon>
        <taxon>Ditrysia</taxon>
        <taxon>Papilionoidea</taxon>
        <taxon>Pieridae</taxon>
        <taxon>Pierinae</taxon>
        <taxon>Pieris</taxon>
    </lineage>
</organism>
<dbReference type="Proteomes" id="UP001152562">
    <property type="component" value="Unassembled WGS sequence"/>
</dbReference>
<accession>A0A9P0TUY5</accession>
<dbReference type="AlphaFoldDB" id="A0A9P0TUY5"/>
<gene>
    <name evidence="1" type="ORF">PIBRA_LOCUS14370</name>
    <name evidence="2" type="ORF">PIBRA_LOCUS14373</name>
</gene>
<evidence type="ECO:0000313" key="1">
    <source>
        <dbReference type="EMBL" id="CAH4038884.1"/>
    </source>
</evidence>
<dbReference type="EMBL" id="CALOZG010000087">
    <property type="protein sequence ID" value="CAH4038884.1"/>
    <property type="molecule type" value="Genomic_DNA"/>
</dbReference>